<accession>A0A346A4I1</accession>
<comment type="similarity">
    <text evidence="1">Belongs to the uracil-DNA glycosylase (UDG) superfamily. Type 4 (UDGa) family.</text>
</comment>
<dbReference type="InterPro" id="IPR005273">
    <property type="entry name" value="Ura-DNA_glyco_family4"/>
</dbReference>
<dbReference type="InterPro" id="IPR005122">
    <property type="entry name" value="Uracil-DNA_glycosylase-like"/>
</dbReference>
<dbReference type="SUPFAM" id="SSF52141">
    <property type="entry name" value="Uracil-DNA glycosylase-like"/>
    <property type="match status" value="1"/>
</dbReference>
<dbReference type="OrthoDB" id="5290748at2"/>
<dbReference type="Gene3D" id="3.40.470.10">
    <property type="entry name" value="Uracil-DNA glycosylase-like domain"/>
    <property type="match status" value="1"/>
</dbReference>
<evidence type="ECO:0000256" key="4">
    <source>
        <dbReference type="ARBA" id="ARBA00022723"/>
    </source>
</evidence>
<dbReference type="Pfam" id="PF03167">
    <property type="entry name" value="UDG"/>
    <property type="match status" value="1"/>
</dbReference>
<name>A0A346A4I1_9HYPH</name>
<sequence>MHEETSLEEFREHVRALIAARVAPRAVTWMTTGDDLFGATPLPDAKIPKFTVPGAYVELAREVLHHRDPQRFSLLYTLLWRLLHEDRMLLSIFSDPLVYKLRQMQKAVGRDLHKMTAFLRFRKIEDDDGERFIAWFEPQHLILKPAAEFFVKRFANMRWSVLTPDGSMHWNGRVVAFGPAVTKAQAPAEDSMEEWWRSYYRATFNPARANPKMMKTEMPVRYWKNLPEASLIPELLAQAEQRTGTMIEAAPTAPRKVRAPVSAVAEEGGEAQSLAALKTQAAACQRCPLFCDATQTVFGEGPADAPVVFVGEQPGDQEDLAGQPFIGPAGQLFDRAMAEAGVDRSRAYVTNAVKHFKFTPRGKKRIHQKPNTGEVERCRWWLDRELALIRPKLLVALGGTAARALTGKDVKITQMRGRTVHLRDGMSVLFTVHPSYLLRLPDAAAQAAEYRRFVDDLTQVRLALPALARAA</sequence>
<dbReference type="AlphaFoldDB" id="A0A346A4I1"/>
<dbReference type="NCBIfam" id="TIGR00758">
    <property type="entry name" value="UDG_fam4"/>
    <property type="match status" value="1"/>
</dbReference>
<dbReference type="PANTHER" id="PTHR33693">
    <property type="entry name" value="TYPE-5 URACIL-DNA GLYCOSYLASE"/>
    <property type="match status" value="1"/>
</dbReference>
<keyword evidence="3" id="KW-0004">4Fe-4S</keyword>
<gene>
    <name evidence="11" type="ORF">DW352_16900</name>
</gene>
<keyword evidence="4" id="KW-0479">Metal-binding</keyword>
<dbReference type="Pfam" id="PF13566">
    <property type="entry name" value="DUF4130"/>
    <property type="match status" value="1"/>
</dbReference>
<dbReference type="CDD" id="cd10030">
    <property type="entry name" value="UDG-F4_TTUDGA_SPO1dp_like"/>
    <property type="match status" value="1"/>
</dbReference>
<evidence type="ECO:0000256" key="7">
    <source>
        <dbReference type="ARBA" id="ARBA00023004"/>
    </source>
</evidence>
<keyword evidence="7" id="KW-0408">Iron</keyword>
<dbReference type="NCBIfam" id="TIGR03915">
    <property type="entry name" value="SAM_7_link_chp"/>
    <property type="match status" value="1"/>
</dbReference>
<evidence type="ECO:0000256" key="5">
    <source>
        <dbReference type="ARBA" id="ARBA00022763"/>
    </source>
</evidence>
<evidence type="ECO:0000256" key="3">
    <source>
        <dbReference type="ARBA" id="ARBA00022485"/>
    </source>
</evidence>
<proteinExistence type="inferred from homology"/>
<feature type="domain" description="Uracil-DNA glycosylase-like" evidence="10">
    <location>
        <begin position="298"/>
        <end position="458"/>
    </location>
</feature>
<organism evidence="11 12">
    <name type="scientific">Pseudolabrys taiwanensis</name>
    <dbReference type="NCBI Taxonomy" id="331696"/>
    <lineage>
        <taxon>Bacteria</taxon>
        <taxon>Pseudomonadati</taxon>
        <taxon>Pseudomonadota</taxon>
        <taxon>Alphaproteobacteria</taxon>
        <taxon>Hyphomicrobiales</taxon>
        <taxon>Xanthobacteraceae</taxon>
        <taxon>Pseudolabrys</taxon>
    </lineage>
</organism>
<dbReference type="InterPro" id="IPR051536">
    <property type="entry name" value="UDG_Type-4/5"/>
</dbReference>
<keyword evidence="5" id="KW-0227">DNA damage</keyword>
<dbReference type="KEGG" id="ptaw:DW352_16900"/>
<dbReference type="EMBL" id="CP031417">
    <property type="protein sequence ID" value="AXK84078.1"/>
    <property type="molecule type" value="Genomic_DNA"/>
</dbReference>
<evidence type="ECO:0000256" key="9">
    <source>
        <dbReference type="ARBA" id="ARBA00023204"/>
    </source>
</evidence>
<protein>
    <recommendedName>
        <fullName evidence="2">Type-4 uracil-DNA glycosylase</fullName>
    </recommendedName>
</protein>
<dbReference type="SMART" id="SM00987">
    <property type="entry name" value="UreE_C"/>
    <property type="match status" value="1"/>
</dbReference>
<keyword evidence="9" id="KW-0234">DNA repair</keyword>
<dbReference type="GO" id="GO:0097506">
    <property type="term" value="F:deaminated base DNA N-glycosylase activity"/>
    <property type="evidence" value="ECO:0007669"/>
    <property type="project" value="UniProtKB-ARBA"/>
</dbReference>
<keyword evidence="12" id="KW-1185">Reference proteome</keyword>
<dbReference type="InterPro" id="IPR023875">
    <property type="entry name" value="DNA_repair_put"/>
</dbReference>
<dbReference type="GO" id="GO:0006281">
    <property type="term" value="P:DNA repair"/>
    <property type="evidence" value="ECO:0007669"/>
    <property type="project" value="UniProtKB-KW"/>
</dbReference>
<dbReference type="GO" id="GO:0046872">
    <property type="term" value="F:metal ion binding"/>
    <property type="evidence" value="ECO:0007669"/>
    <property type="project" value="UniProtKB-KW"/>
</dbReference>
<keyword evidence="6" id="KW-0378">Hydrolase</keyword>
<dbReference type="SMART" id="SM00986">
    <property type="entry name" value="UDG"/>
    <property type="match status" value="1"/>
</dbReference>
<dbReference type="PANTHER" id="PTHR33693:SF9">
    <property type="entry name" value="TYPE-4 URACIL-DNA GLYCOSYLASE"/>
    <property type="match status" value="1"/>
</dbReference>
<evidence type="ECO:0000259" key="10">
    <source>
        <dbReference type="SMART" id="SM00986"/>
    </source>
</evidence>
<dbReference type="Proteomes" id="UP000254889">
    <property type="component" value="Chromosome"/>
</dbReference>
<reference evidence="11 12" key="1">
    <citation type="submission" date="2018-07" db="EMBL/GenBank/DDBJ databases">
        <authorList>
            <person name="Quirk P.G."/>
            <person name="Krulwich T.A."/>
        </authorList>
    </citation>
    <scope>NUCLEOTIDE SEQUENCE [LARGE SCALE GENOMIC DNA]</scope>
    <source>
        <strain evidence="11 12">CC-BB4</strain>
    </source>
</reference>
<dbReference type="InterPro" id="IPR036895">
    <property type="entry name" value="Uracil-DNA_glycosylase-like_sf"/>
</dbReference>
<evidence type="ECO:0000256" key="1">
    <source>
        <dbReference type="ARBA" id="ARBA00006521"/>
    </source>
</evidence>
<keyword evidence="8" id="KW-0411">Iron-sulfur</keyword>
<dbReference type="NCBIfam" id="TIGR03914">
    <property type="entry name" value="UDG_fam_dom"/>
    <property type="match status" value="1"/>
</dbReference>
<evidence type="ECO:0000256" key="2">
    <source>
        <dbReference type="ARBA" id="ARBA00019403"/>
    </source>
</evidence>
<evidence type="ECO:0000256" key="6">
    <source>
        <dbReference type="ARBA" id="ARBA00022801"/>
    </source>
</evidence>
<dbReference type="InterPro" id="IPR025404">
    <property type="entry name" value="DUF4130"/>
</dbReference>
<evidence type="ECO:0000313" key="11">
    <source>
        <dbReference type="EMBL" id="AXK84078.1"/>
    </source>
</evidence>
<dbReference type="GO" id="GO:0051539">
    <property type="term" value="F:4 iron, 4 sulfur cluster binding"/>
    <property type="evidence" value="ECO:0007669"/>
    <property type="project" value="UniProtKB-KW"/>
</dbReference>
<evidence type="ECO:0000256" key="8">
    <source>
        <dbReference type="ARBA" id="ARBA00023014"/>
    </source>
</evidence>
<evidence type="ECO:0000313" key="12">
    <source>
        <dbReference type="Proteomes" id="UP000254889"/>
    </source>
</evidence>